<feature type="transmembrane region" description="Helical" evidence="1">
    <location>
        <begin position="12"/>
        <end position="29"/>
    </location>
</feature>
<name>A0ABY3XAH8_9GAMM</name>
<keyword evidence="1" id="KW-0812">Transmembrane</keyword>
<keyword evidence="1" id="KW-0472">Membrane</keyword>
<protein>
    <submittedName>
        <fullName evidence="2">Uncharacterized protein</fullName>
    </submittedName>
</protein>
<reference evidence="2 3" key="1">
    <citation type="submission" date="2022-03" db="EMBL/GenBank/DDBJ databases">
        <title>Complete genome sequence of Lysobacter capsici VKM B-2533 and Lysobacter gummosus 10.1.1, promising sources of lytic agents.</title>
        <authorList>
            <person name="Tarlachkov S.V."/>
            <person name="Kudryakova I.V."/>
            <person name="Afoshin A.S."/>
            <person name="Leontyevskaya E.A."/>
            <person name="Leontyevskaya N.V."/>
        </authorList>
    </citation>
    <scope>NUCLEOTIDE SEQUENCE [LARGE SCALE GENOMIC DNA]</scope>
    <source>
        <strain evidence="2 3">10.1.1</strain>
    </source>
</reference>
<evidence type="ECO:0000256" key="1">
    <source>
        <dbReference type="SAM" id="Phobius"/>
    </source>
</evidence>
<evidence type="ECO:0000313" key="3">
    <source>
        <dbReference type="Proteomes" id="UP000829194"/>
    </source>
</evidence>
<sequence length="174" mass="19535">MADIEWGSIADWVSGIGSLTAATVALYVAHSSQRVRLRAHCGHRLIIGIDHPREDVFTVTATNVSQRPTVVTNIGFTFGVWRWKQHGIFNFIQDDIGHGIPKPLVDGESGTWSARLGPDNHWVKDLVEKLQVNWWSVLTWRIHIHTSNGGTTTVRPERNIRDMLLAEIAARKIS</sequence>
<evidence type="ECO:0000313" key="2">
    <source>
        <dbReference type="EMBL" id="UNP29578.1"/>
    </source>
</evidence>
<accession>A0ABY3XAH8</accession>
<dbReference type="EMBL" id="CP093547">
    <property type="protein sequence ID" value="UNP29578.1"/>
    <property type="molecule type" value="Genomic_DNA"/>
</dbReference>
<organism evidence="2 3">
    <name type="scientific">Lysobacter gummosus</name>
    <dbReference type="NCBI Taxonomy" id="262324"/>
    <lineage>
        <taxon>Bacteria</taxon>
        <taxon>Pseudomonadati</taxon>
        <taxon>Pseudomonadota</taxon>
        <taxon>Gammaproteobacteria</taxon>
        <taxon>Lysobacterales</taxon>
        <taxon>Lysobacteraceae</taxon>
        <taxon>Lysobacter</taxon>
    </lineage>
</organism>
<keyword evidence="1" id="KW-1133">Transmembrane helix</keyword>
<keyword evidence="3" id="KW-1185">Reference proteome</keyword>
<gene>
    <name evidence="2" type="ORF">MOV92_24515</name>
</gene>
<dbReference type="Proteomes" id="UP000829194">
    <property type="component" value="Chromosome"/>
</dbReference>
<proteinExistence type="predicted"/>
<dbReference type="RefSeq" id="WP_148649130.1">
    <property type="nucleotide sequence ID" value="NZ_CP011131.1"/>
</dbReference>